<sequence>MRILILCPLLCLLACGQPGVDDAIDAVRGEVIESPSARFRDVVPCPSGKGYYGMVNSKNVKREYMGYQPFIYAEGNAALYESQMEYQQLRLLCAVKKA</sequence>
<reference evidence="1 2" key="1">
    <citation type="journal article" date="2013" name="Antonie Van Leeuwenhoek">
        <title>Sphingomonas ginsenosidivorax sp. nov., with the ability to transform ginsenosides.</title>
        <authorList>
            <person name="Jin X.F."/>
            <person name="Kim J.K."/>
            <person name="Liu Q.M."/>
            <person name="Kang M.S."/>
            <person name="He D."/>
            <person name="Jin F.X."/>
            <person name="Kim S.C."/>
            <person name="Im W.T."/>
        </authorList>
    </citation>
    <scope>NUCLEOTIDE SEQUENCE [LARGE SCALE GENOMIC DNA]</scope>
    <source>
        <strain evidence="1 2">KHI67</strain>
    </source>
</reference>
<dbReference type="EMBL" id="VOQR01000001">
    <property type="protein sequence ID" value="TXC72101.1"/>
    <property type="molecule type" value="Genomic_DNA"/>
</dbReference>
<evidence type="ECO:0000313" key="2">
    <source>
        <dbReference type="Proteomes" id="UP000321250"/>
    </source>
</evidence>
<protein>
    <submittedName>
        <fullName evidence="1">Uncharacterized protein</fullName>
    </submittedName>
</protein>
<keyword evidence="2" id="KW-1185">Reference proteome</keyword>
<dbReference type="Proteomes" id="UP000321250">
    <property type="component" value="Unassembled WGS sequence"/>
</dbReference>
<evidence type="ECO:0000313" key="1">
    <source>
        <dbReference type="EMBL" id="TXC72101.1"/>
    </source>
</evidence>
<dbReference type="OrthoDB" id="7708191at2"/>
<dbReference type="RefSeq" id="WP_147083378.1">
    <property type="nucleotide sequence ID" value="NZ_VOQR01000001.1"/>
</dbReference>
<accession>A0A5C6UIP0</accession>
<dbReference type="AlphaFoldDB" id="A0A5C6UIP0"/>
<organism evidence="1 2">
    <name type="scientific">Sphingomonas ginsenosidivorax</name>
    <dbReference type="NCBI Taxonomy" id="862135"/>
    <lineage>
        <taxon>Bacteria</taxon>
        <taxon>Pseudomonadati</taxon>
        <taxon>Pseudomonadota</taxon>
        <taxon>Alphaproteobacteria</taxon>
        <taxon>Sphingomonadales</taxon>
        <taxon>Sphingomonadaceae</taxon>
        <taxon>Sphingomonas</taxon>
    </lineage>
</organism>
<name>A0A5C6UIP0_9SPHN</name>
<gene>
    <name evidence="1" type="ORF">FSB78_14955</name>
</gene>
<comment type="caution">
    <text evidence="1">The sequence shown here is derived from an EMBL/GenBank/DDBJ whole genome shotgun (WGS) entry which is preliminary data.</text>
</comment>
<proteinExistence type="predicted"/>